<dbReference type="PANTHER" id="PTHR30146:SF150">
    <property type="entry name" value="ARABINOSE METABOLISM TRANSCRIPTIONAL REPRESSOR"/>
    <property type="match status" value="1"/>
</dbReference>
<evidence type="ECO:0000256" key="1">
    <source>
        <dbReference type="ARBA" id="ARBA00023015"/>
    </source>
</evidence>
<dbReference type="PATRIC" id="fig|33036.3.peg.1354"/>
<keyword evidence="7" id="KW-1185">Reference proteome</keyword>
<dbReference type="InterPro" id="IPR000843">
    <property type="entry name" value="HTH_LacI"/>
</dbReference>
<feature type="domain" description="HTH lacI-type" evidence="4">
    <location>
        <begin position="4"/>
        <end position="58"/>
    </location>
</feature>
<dbReference type="CDD" id="cd06267">
    <property type="entry name" value="PBP1_LacI_sugar_binding-like"/>
    <property type="match status" value="1"/>
</dbReference>
<dbReference type="PROSITE" id="PS50932">
    <property type="entry name" value="HTH_LACI_2"/>
    <property type="match status" value="1"/>
</dbReference>
<dbReference type="SUPFAM" id="SSF53822">
    <property type="entry name" value="Periplasmic binding protein-like I"/>
    <property type="match status" value="1"/>
</dbReference>
<dbReference type="SUPFAM" id="SSF47413">
    <property type="entry name" value="lambda repressor-like DNA-binding domains"/>
    <property type="match status" value="1"/>
</dbReference>
<organism evidence="6 7">
    <name type="scientific">Anaerococcus tetradius</name>
    <dbReference type="NCBI Taxonomy" id="33036"/>
    <lineage>
        <taxon>Bacteria</taxon>
        <taxon>Bacillati</taxon>
        <taxon>Bacillota</taxon>
        <taxon>Tissierellia</taxon>
        <taxon>Tissierellales</taxon>
        <taxon>Peptoniphilaceae</taxon>
        <taxon>Anaerococcus</taxon>
    </lineage>
</organism>
<sequence>MGQPTIKDVAKLAGVSISTVSRVMNNSKPVSPEARKKVLDAINKLDFKPNELARSLVMRKSNLVGVIVEDIGIEYMAQLIRGIEEIGRVYKYDILLSSSYGDEEALENSIDFLATKQVEGLVIITENISPEVLVKLRDRRIPFVLLDKYHTYKNVKSVKIDYAQEEKKLVENLIKAGHDNILYINHDDNNILNENMLRGYKEAVESCGKKAYVYDTKGIKSDDGYNIGEDVIKLVKEKNITAVSCVNDEVAIGFINYCVDNNISVPDDLSVTGFGDSNIASIYRPKVSTVAIPYYDIGAISIRALIKRIKEEEDILEEDWIIDGQIIKRESTKAIN</sequence>
<comment type="caution">
    <text evidence="6">The sequence shown here is derived from an EMBL/GenBank/DDBJ whole genome shotgun (WGS) entry which is preliminary data.</text>
</comment>
<dbReference type="Gene3D" id="3.40.50.2300">
    <property type="match status" value="2"/>
</dbReference>
<dbReference type="PANTHER" id="PTHR30146">
    <property type="entry name" value="LACI-RELATED TRANSCRIPTIONAL REPRESSOR"/>
    <property type="match status" value="1"/>
</dbReference>
<dbReference type="GO" id="GO:0003700">
    <property type="term" value="F:DNA-binding transcription factor activity"/>
    <property type="evidence" value="ECO:0007669"/>
    <property type="project" value="TreeGrafter"/>
</dbReference>
<protein>
    <submittedName>
        <fullName evidence="6">Putative glucose-resistance amylase regulator</fullName>
    </submittedName>
</protein>
<proteinExistence type="predicted"/>
<dbReference type="Pfam" id="PF13377">
    <property type="entry name" value="Peripla_BP_3"/>
    <property type="match status" value="1"/>
</dbReference>
<evidence type="ECO:0000313" key="7">
    <source>
        <dbReference type="Proteomes" id="UP000070383"/>
    </source>
</evidence>
<dbReference type="Gene3D" id="1.10.260.40">
    <property type="entry name" value="lambda repressor-like DNA-binding domains"/>
    <property type="match status" value="1"/>
</dbReference>
<dbReference type="Pfam" id="PF00356">
    <property type="entry name" value="LacI"/>
    <property type="match status" value="1"/>
</dbReference>
<keyword evidence="2" id="KW-0238">DNA-binding</keyword>
<dbReference type="PROSITE" id="PS50943">
    <property type="entry name" value="HTH_CROC1"/>
    <property type="match status" value="1"/>
</dbReference>
<dbReference type="STRING" id="33036.HMPREF3200_01366"/>
<feature type="domain" description="HTH cro/C1-type" evidence="5">
    <location>
        <begin position="5"/>
        <end position="52"/>
    </location>
</feature>
<accession>A0A133KDB4</accession>
<dbReference type="RefSeq" id="WP_004836042.1">
    <property type="nucleotide sequence ID" value="NZ_CAMPNK010000012.1"/>
</dbReference>
<dbReference type="InterPro" id="IPR028082">
    <property type="entry name" value="Peripla_BP_I"/>
</dbReference>
<dbReference type="GO" id="GO:0000976">
    <property type="term" value="F:transcription cis-regulatory region binding"/>
    <property type="evidence" value="ECO:0007669"/>
    <property type="project" value="TreeGrafter"/>
</dbReference>
<dbReference type="OrthoDB" id="9784962at2"/>
<dbReference type="PROSITE" id="PS00356">
    <property type="entry name" value="HTH_LACI_1"/>
    <property type="match status" value="1"/>
</dbReference>
<evidence type="ECO:0000256" key="2">
    <source>
        <dbReference type="ARBA" id="ARBA00023125"/>
    </source>
</evidence>
<evidence type="ECO:0000259" key="5">
    <source>
        <dbReference type="PROSITE" id="PS50943"/>
    </source>
</evidence>
<dbReference type="InterPro" id="IPR001387">
    <property type="entry name" value="Cro/C1-type_HTH"/>
</dbReference>
<dbReference type="Proteomes" id="UP000070383">
    <property type="component" value="Unassembled WGS sequence"/>
</dbReference>
<dbReference type="AlphaFoldDB" id="A0A133KDB4"/>
<dbReference type="InterPro" id="IPR010982">
    <property type="entry name" value="Lambda_DNA-bd_dom_sf"/>
</dbReference>
<reference evidence="7" key="1">
    <citation type="submission" date="2016-01" db="EMBL/GenBank/DDBJ databases">
        <authorList>
            <person name="Mitreva M."/>
            <person name="Pepin K.H."/>
            <person name="Mihindukulasuriya K.A."/>
            <person name="Fulton R."/>
            <person name="Fronick C."/>
            <person name="O'Laughlin M."/>
            <person name="Miner T."/>
            <person name="Herter B."/>
            <person name="Rosa B.A."/>
            <person name="Cordes M."/>
            <person name="Tomlinson C."/>
            <person name="Wollam A."/>
            <person name="Palsikar V.B."/>
            <person name="Mardis E.R."/>
            <person name="Wilson R.K."/>
        </authorList>
    </citation>
    <scope>NUCLEOTIDE SEQUENCE [LARGE SCALE GENOMIC DNA]</scope>
    <source>
        <strain evidence="7">MJR8151</strain>
    </source>
</reference>
<keyword evidence="3" id="KW-0804">Transcription</keyword>
<evidence type="ECO:0000256" key="3">
    <source>
        <dbReference type="ARBA" id="ARBA00023163"/>
    </source>
</evidence>
<dbReference type="SMART" id="SM00354">
    <property type="entry name" value="HTH_LACI"/>
    <property type="match status" value="1"/>
</dbReference>
<dbReference type="EMBL" id="LRPM01000048">
    <property type="protein sequence ID" value="KWZ77546.1"/>
    <property type="molecule type" value="Genomic_DNA"/>
</dbReference>
<dbReference type="CDD" id="cd01392">
    <property type="entry name" value="HTH_LacI"/>
    <property type="match status" value="1"/>
</dbReference>
<name>A0A133KDB4_9FIRM</name>
<dbReference type="InterPro" id="IPR046335">
    <property type="entry name" value="LacI/GalR-like_sensor"/>
</dbReference>
<gene>
    <name evidence="6" type="ORF">HMPREF3200_01366</name>
</gene>
<evidence type="ECO:0000313" key="6">
    <source>
        <dbReference type="EMBL" id="KWZ77546.1"/>
    </source>
</evidence>
<evidence type="ECO:0000259" key="4">
    <source>
        <dbReference type="PROSITE" id="PS50932"/>
    </source>
</evidence>
<keyword evidence="1" id="KW-0805">Transcription regulation</keyword>
<dbReference type="PRINTS" id="PR00036">
    <property type="entry name" value="HTHLACI"/>
</dbReference>